<organism evidence="6 7">
    <name type="scientific">Dickeya solani</name>
    <dbReference type="NCBI Taxonomy" id="1089444"/>
    <lineage>
        <taxon>Bacteria</taxon>
        <taxon>Pseudomonadati</taxon>
        <taxon>Pseudomonadota</taxon>
        <taxon>Gammaproteobacteria</taxon>
        <taxon>Enterobacterales</taxon>
        <taxon>Pectobacteriaceae</taxon>
        <taxon>Dickeya</taxon>
    </lineage>
</organism>
<dbReference type="CDD" id="cd24074">
    <property type="entry name" value="ASKHA_ATPase_ROK_Mlc"/>
    <property type="match status" value="1"/>
</dbReference>
<evidence type="ECO:0000256" key="2">
    <source>
        <dbReference type="ARBA" id="ARBA00023015"/>
    </source>
</evidence>
<evidence type="ECO:0000256" key="1">
    <source>
        <dbReference type="ARBA" id="ARBA00006479"/>
    </source>
</evidence>
<dbReference type="InterPro" id="IPR000600">
    <property type="entry name" value="ROK"/>
</dbReference>
<gene>
    <name evidence="6" type="ORF">RXA29_17235</name>
</gene>
<dbReference type="FunFam" id="1.10.10.10:FF:000045">
    <property type="entry name" value="ROK family transcriptional regulator"/>
    <property type="match status" value="1"/>
</dbReference>
<dbReference type="PANTHER" id="PTHR18964">
    <property type="entry name" value="ROK (REPRESSOR, ORF, KINASE) FAMILY"/>
    <property type="match status" value="1"/>
</dbReference>
<evidence type="ECO:0000256" key="5">
    <source>
        <dbReference type="ARBA" id="ARBA00023277"/>
    </source>
</evidence>
<accession>A0AAP7E8H7</accession>
<dbReference type="GO" id="GO:0003677">
    <property type="term" value="F:DNA binding"/>
    <property type="evidence" value="ECO:0007669"/>
    <property type="project" value="UniProtKB-KW"/>
</dbReference>
<sequence>MIVSGQPGHIDQIKQINAGGVYRLIDENGPISRIELSKQAQLAPASITKIVRELMEAHLVRETEYQEMGSRGRPAIGLVLDTEAWHYLSVRISNQVMTLALRDLSGHLVVEERVDLPREHPQSLLDRILAEIDQFFIRHQRKLERLTAIAITSPGMVDSSTGIIHRMPFYDVEEMAIGPALGKRTGVPVYLQHDICAWTMAEALFGASRGCQNVIQIVIDHNVGAGVITGGRILHAGSRTLVEIGHTQVDPYGKRCYCGNHGCLETVASIESMLELAQQRLNGSMSSLLHGSPLTVESLCDAALKGDQLAKDIIVDVGNNVGRITAIMVNLFNPEKILIGSPLNQAADILYPAIIDCIRRQALPAYSHHLQVTSTHFYNQGTVPGAALIKDALYNGSLLIKLMQG</sequence>
<name>A0AAP7E8H7_9GAMM</name>
<keyword evidence="4" id="KW-0804">Transcription</keyword>
<dbReference type="SUPFAM" id="SSF53067">
    <property type="entry name" value="Actin-like ATPase domain"/>
    <property type="match status" value="1"/>
</dbReference>
<comment type="similarity">
    <text evidence="1">Belongs to the ROK (NagC/XylR) family.</text>
</comment>
<evidence type="ECO:0000256" key="4">
    <source>
        <dbReference type="ARBA" id="ARBA00023163"/>
    </source>
</evidence>
<evidence type="ECO:0000313" key="7">
    <source>
        <dbReference type="Proteomes" id="UP001304423"/>
    </source>
</evidence>
<dbReference type="Gene3D" id="1.10.10.10">
    <property type="entry name" value="Winged helix-like DNA-binding domain superfamily/Winged helix DNA-binding domain"/>
    <property type="match status" value="1"/>
</dbReference>
<dbReference type="InterPro" id="IPR036388">
    <property type="entry name" value="WH-like_DNA-bd_sf"/>
</dbReference>
<dbReference type="Pfam" id="PF00480">
    <property type="entry name" value="ROK"/>
    <property type="match status" value="1"/>
</dbReference>
<dbReference type="GO" id="GO:0006355">
    <property type="term" value="P:regulation of DNA-templated transcription"/>
    <property type="evidence" value="ECO:0007669"/>
    <property type="project" value="UniProtKB-ARBA"/>
</dbReference>
<keyword evidence="2" id="KW-0805">Transcription regulation</keyword>
<dbReference type="GeneID" id="43520803"/>
<dbReference type="Gene3D" id="3.30.420.40">
    <property type="match status" value="2"/>
</dbReference>
<evidence type="ECO:0000313" key="6">
    <source>
        <dbReference type="EMBL" id="WOA51629.1"/>
    </source>
</evidence>
<dbReference type="GO" id="GO:0006351">
    <property type="term" value="P:DNA-templated transcription"/>
    <property type="evidence" value="ECO:0007669"/>
    <property type="project" value="TreeGrafter"/>
</dbReference>
<dbReference type="PANTHER" id="PTHR18964:SF149">
    <property type="entry name" value="BIFUNCTIONAL UDP-N-ACETYLGLUCOSAMINE 2-EPIMERASE_N-ACETYLMANNOSAMINE KINASE"/>
    <property type="match status" value="1"/>
</dbReference>
<protein>
    <submittedName>
        <fullName evidence="6">ROK family transcriptional regulator</fullName>
    </submittedName>
</protein>
<dbReference type="SUPFAM" id="SSF46785">
    <property type="entry name" value="Winged helix' DNA-binding domain"/>
    <property type="match status" value="1"/>
</dbReference>
<dbReference type="EMBL" id="CP136339">
    <property type="protein sequence ID" value="WOA51629.1"/>
    <property type="molecule type" value="Genomic_DNA"/>
</dbReference>
<keyword evidence="3" id="KW-0238">DNA-binding</keyword>
<dbReference type="Proteomes" id="UP001304423">
    <property type="component" value="Chromosome"/>
</dbReference>
<proteinExistence type="inferred from homology"/>
<dbReference type="InterPro" id="IPR043129">
    <property type="entry name" value="ATPase_NBD"/>
</dbReference>
<keyword evidence="5" id="KW-0119">Carbohydrate metabolism</keyword>
<evidence type="ECO:0000256" key="3">
    <source>
        <dbReference type="ARBA" id="ARBA00023125"/>
    </source>
</evidence>
<dbReference type="InterPro" id="IPR036390">
    <property type="entry name" value="WH_DNA-bd_sf"/>
</dbReference>
<dbReference type="RefSeq" id="WP_022633547.1">
    <property type="nucleotide sequence ID" value="NZ_CP017454.1"/>
</dbReference>
<dbReference type="AlphaFoldDB" id="A0AAP7E8H7"/>
<reference evidence="6" key="1">
    <citation type="submission" date="2023-10" db="EMBL/GenBank/DDBJ databases">
        <title>Clonality and diversity in the soft rot Dickeya solani phytopathogen.</title>
        <authorList>
            <person name="Pedron J."/>
            <person name="Van Gijsegem F."/>
            <person name="Portier P."/>
            <person name="Taghouti G."/>
        </authorList>
    </citation>
    <scope>NUCLEOTIDE SEQUENCE</scope>
    <source>
        <strain evidence="6">CFBP5647</strain>
    </source>
</reference>